<evidence type="ECO:0000259" key="9">
    <source>
        <dbReference type="PROSITE" id="PS50240"/>
    </source>
</evidence>
<dbReference type="InterPro" id="IPR009003">
    <property type="entry name" value="Peptidase_S1_PA"/>
</dbReference>
<dbReference type="EMBL" id="OZ035841">
    <property type="protein sequence ID" value="CAL1590058.1"/>
    <property type="molecule type" value="Genomic_DNA"/>
</dbReference>
<evidence type="ECO:0000256" key="5">
    <source>
        <dbReference type="ARBA" id="ARBA00023157"/>
    </source>
</evidence>
<dbReference type="GO" id="GO:0006508">
    <property type="term" value="P:proteolysis"/>
    <property type="evidence" value="ECO:0007669"/>
    <property type="project" value="UniProtKB-KW"/>
</dbReference>
<dbReference type="CDD" id="cd00190">
    <property type="entry name" value="Tryp_SPc"/>
    <property type="match status" value="1"/>
</dbReference>
<sequence>MVKFSLWKKNRAQTTTDIVPVEQIHIHPHYNGQTYENDIALVELKKLPFKQECFRENPAVRPVCVPWTPHLFQPNHTCSISGWGRTAEGKAAKVLLWANVSLIPDCERFYEDRFKPGMMCAGDLDGSVDSCQGDSGGPLVCEDALGVSYLWGIVSWGDKCGEPGHPGVYTQVAHFFEWIRSVTSWPLVTKFNS</sequence>
<dbReference type="InterPro" id="IPR001254">
    <property type="entry name" value="Trypsin_dom"/>
</dbReference>
<dbReference type="GO" id="GO:0005615">
    <property type="term" value="C:extracellular space"/>
    <property type="evidence" value="ECO:0007669"/>
    <property type="project" value="TreeGrafter"/>
</dbReference>
<evidence type="ECO:0000256" key="8">
    <source>
        <dbReference type="ARBA" id="ARBA00038868"/>
    </source>
</evidence>
<feature type="domain" description="Peptidase S1" evidence="9">
    <location>
        <begin position="1"/>
        <end position="184"/>
    </location>
</feature>
<dbReference type="PANTHER" id="PTHR24264">
    <property type="entry name" value="TRYPSIN-RELATED"/>
    <property type="match status" value="1"/>
</dbReference>
<keyword evidence="3" id="KW-0378">Hydrolase</keyword>
<evidence type="ECO:0000256" key="1">
    <source>
        <dbReference type="ARBA" id="ARBA00004239"/>
    </source>
</evidence>
<dbReference type="PROSITE" id="PS00135">
    <property type="entry name" value="TRYPSIN_SER"/>
    <property type="match status" value="1"/>
</dbReference>
<dbReference type="InterPro" id="IPR001314">
    <property type="entry name" value="Peptidase_S1A"/>
</dbReference>
<evidence type="ECO:0000313" key="10">
    <source>
        <dbReference type="EMBL" id="CAL1590058.1"/>
    </source>
</evidence>
<dbReference type="PRINTS" id="PR00722">
    <property type="entry name" value="CHYMOTRYPSIN"/>
</dbReference>
<dbReference type="Pfam" id="PF00089">
    <property type="entry name" value="Trypsin"/>
    <property type="match status" value="1"/>
</dbReference>
<evidence type="ECO:0000256" key="3">
    <source>
        <dbReference type="ARBA" id="ARBA00022801"/>
    </source>
</evidence>
<evidence type="ECO:0000313" key="11">
    <source>
        <dbReference type="Proteomes" id="UP001497482"/>
    </source>
</evidence>
<dbReference type="AlphaFoldDB" id="A0AAV2KMS4"/>
<comment type="catalytic activity">
    <reaction evidence="7">
        <text>Preferential cleavage: Arg-|-Xaa, Lys-|-Xaa.</text>
        <dbReference type="EC" id="3.4.21.4"/>
    </reaction>
</comment>
<comment type="similarity">
    <text evidence="6">Belongs to the peptidase S1 family. CLIP subfamily.</text>
</comment>
<evidence type="ECO:0000256" key="6">
    <source>
        <dbReference type="ARBA" id="ARBA00024195"/>
    </source>
</evidence>
<protein>
    <recommendedName>
        <fullName evidence="8">trypsin</fullName>
        <ecNumber evidence="8">3.4.21.4</ecNumber>
    </recommendedName>
</protein>
<gene>
    <name evidence="10" type="ORF">KC01_LOCUS19627</name>
</gene>
<dbReference type="InterPro" id="IPR033116">
    <property type="entry name" value="TRYPSIN_SER"/>
</dbReference>
<dbReference type="SMART" id="SM00020">
    <property type="entry name" value="Tryp_SPc"/>
    <property type="match status" value="1"/>
</dbReference>
<evidence type="ECO:0000256" key="2">
    <source>
        <dbReference type="ARBA" id="ARBA00022670"/>
    </source>
</evidence>
<reference evidence="10 11" key="1">
    <citation type="submission" date="2024-04" db="EMBL/GenBank/DDBJ databases">
        <authorList>
            <person name="Waldvogel A.-M."/>
            <person name="Schoenle A."/>
        </authorList>
    </citation>
    <scope>NUCLEOTIDE SEQUENCE [LARGE SCALE GENOMIC DNA]</scope>
</reference>
<dbReference type="Proteomes" id="UP001497482">
    <property type="component" value="Chromosome 19"/>
</dbReference>
<keyword evidence="5" id="KW-1015">Disulfide bond</keyword>
<dbReference type="GO" id="GO:0004252">
    <property type="term" value="F:serine-type endopeptidase activity"/>
    <property type="evidence" value="ECO:0007669"/>
    <property type="project" value="UniProtKB-EC"/>
</dbReference>
<keyword evidence="4" id="KW-0720">Serine protease</keyword>
<dbReference type="InterPro" id="IPR043504">
    <property type="entry name" value="Peptidase_S1_PA_chymotrypsin"/>
</dbReference>
<proteinExistence type="inferred from homology"/>
<dbReference type="PANTHER" id="PTHR24264:SF83">
    <property type="entry name" value="COMPLEMENT FACTOR I"/>
    <property type="match status" value="1"/>
</dbReference>
<name>A0AAV2KMS4_KNICA</name>
<dbReference type="SUPFAM" id="SSF50494">
    <property type="entry name" value="Trypsin-like serine proteases"/>
    <property type="match status" value="1"/>
</dbReference>
<dbReference type="FunFam" id="2.40.10.10:FF:000002">
    <property type="entry name" value="Transmembrane protease serine"/>
    <property type="match status" value="1"/>
</dbReference>
<accession>A0AAV2KMS4</accession>
<keyword evidence="11" id="KW-1185">Reference proteome</keyword>
<dbReference type="EC" id="3.4.21.4" evidence="8"/>
<dbReference type="Gene3D" id="2.40.10.10">
    <property type="entry name" value="Trypsin-like serine proteases"/>
    <property type="match status" value="1"/>
</dbReference>
<evidence type="ECO:0000256" key="7">
    <source>
        <dbReference type="ARBA" id="ARBA00036320"/>
    </source>
</evidence>
<organism evidence="10 11">
    <name type="scientific">Knipowitschia caucasica</name>
    <name type="common">Caucasian dwarf goby</name>
    <name type="synonym">Pomatoschistus caucasicus</name>
    <dbReference type="NCBI Taxonomy" id="637954"/>
    <lineage>
        <taxon>Eukaryota</taxon>
        <taxon>Metazoa</taxon>
        <taxon>Chordata</taxon>
        <taxon>Craniata</taxon>
        <taxon>Vertebrata</taxon>
        <taxon>Euteleostomi</taxon>
        <taxon>Actinopterygii</taxon>
        <taxon>Neopterygii</taxon>
        <taxon>Teleostei</taxon>
        <taxon>Neoteleostei</taxon>
        <taxon>Acanthomorphata</taxon>
        <taxon>Gobiaria</taxon>
        <taxon>Gobiiformes</taxon>
        <taxon>Gobioidei</taxon>
        <taxon>Gobiidae</taxon>
        <taxon>Gobiinae</taxon>
        <taxon>Knipowitschia</taxon>
    </lineage>
</organism>
<dbReference type="InterPro" id="IPR050127">
    <property type="entry name" value="Serine_Proteases_S1"/>
</dbReference>
<keyword evidence="2" id="KW-0645">Protease</keyword>
<comment type="subcellular location">
    <subcellularLocation>
        <location evidence="1">Secreted</location>
        <location evidence="1">Extracellular space</location>
    </subcellularLocation>
</comment>
<evidence type="ECO:0000256" key="4">
    <source>
        <dbReference type="ARBA" id="ARBA00022825"/>
    </source>
</evidence>
<dbReference type="PROSITE" id="PS50240">
    <property type="entry name" value="TRYPSIN_DOM"/>
    <property type="match status" value="1"/>
</dbReference>